<feature type="region of interest" description="Disordered" evidence="1">
    <location>
        <begin position="106"/>
        <end position="679"/>
    </location>
</feature>
<feature type="compositionally biased region" description="Basic and acidic residues" evidence="1">
    <location>
        <begin position="378"/>
        <end position="403"/>
    </location>
</feature>
<comment type="caution">
    <text evidence="2">The sequence shown here is derived from an EMBL/GenBank/DDBJ whole genome shotgun (WGS) entry which is preliminary data.</text>
</comment>
<feature type="compositionally biased region" description="Basic and acidic residues" evidence="1">
    <location>
        <begin position="204"/>
        <end position="215"/>
    </location>
</feature>
<feature type="compositionally biased region" description="Polar residues" evidence="1">
    <location>
        <begin position="666"/>
        <end position="679"/>
    </location>
</feature>
<sequence>MSDPTRTLSKAIPASHSRLSAQDLKDLQGCEIASGMIKRVNNFEPYTQTIPQMAANAYHHHSQLSATQYRRETGFQRDDPEGMQYMSYIHLPAEGVVQQHAMSMVSKPTEQTSGSAKGTPNLGPKKVMSFNEYRKKAAGGSAAERSNANGVAKSGEKMADKQTAIKGPAEKAREETREMLKAVEEMESDSEKPDVKTSKASQHRLAEAKRKRSEETCDDLTNNAKADVLEPPAKKARLSPPLLPDTSTTATATSKGTIAQPLSTTVPATQVRAKSPSEVNGRVQPPTARDVALPPKLSPIKDRQRKSPPPSPPRDTQELPRKLSPLHQQRHKSSSLSPPRDVSQLPRKLSPLPTEPTSPETFNRLSPTLPGNILTALEQKDKTRDDAAAKDHSAPSSASKKDSMLTPNAAVNGSKHRSPAPRNGFRANSHSPAAVELAAQPSTQTSQSERQKSLIEDNDDEPDQSLLVKLKIKKSRRSDMQRLLALPSGTAVNRIPRAPFVKPADSNDSMESYATAHSAAGRDAARRSGKGVAQKIVPSTKKAVTTEKRPREDSEVAEPPAKKHKTDEGPSRSQSKAVNGHDEPPSPVRKRVPEPLQLKDRGTTPAQPDLRTPTTSSASKSQLATPAATNNRLAVVAMARETSRESIYGTPTAPAPDTPPTTTQPRSQLTSNAPTSTVADKTGTQATWDAQTAHFTLLGTTLKRAAQASHVSQPAEAHTAAFQALESFMAFILSFYCSDQSAQSSDPPSRPALQPWRSLVPYYGFVQKHCAPFPLLAGIAAHLTVVTTSHVLALATQMPDRAPSHSSLLEIIGMQRKAAIEAEKHLDIHTLISVFPESWRSACASAGAANSSAPADATALLTGAFDLPLGCHTTPLMGVRASKALLKEWTSKQGGGYEFKLGAH</sequence>
<protein>
    <submittedName>
        <fullName evidence="2">Uncharacterized protein</fullName>
    </submittedName>
</protein>
<dbReference type="STRING" id="1507870.A0A1V8SL13"/>
<feature type="compositionally biased region" description="Polar residues" evidence="1">
    <location>
        <begin position="106"/>
        <end position="118"/>
    </location>
</feature>
<evidence type="ECO:0000313" key="2">
    <source>
        <dbReference type="EMBL" id="OQN99630.1"/>
    </source>
</evidence>
<feature type="compositionally biased region" description="Polar residues" evidence="1">
    <location>
        <begin position="255"/>
        <end position="268"/>
    </location>
</feature>
<dbReference type="EMBL" id="NAJO01000039">
    <property type="protein sequence ID" value="OQN99630.1"/>
    <property type="molecule type" value="Genomic_DNA"/>
</dbReference>
<accession>A0A1V8SL13</accession>
<feature type="compositionally biased region" description="Basic and acidic residues" evidence="1">
    <location>
        <begin position="168"/>
        <end position="197"/>
    </location>
</feature>
<dbReference type="AlphaFoldDB" id="A0A1V8SL13"/>
<evidence type="ECO:0000313" key="3">
    <source>
        <dbReference type="Proteomes" id="UP000192596"/>
    </source>
</evidence>
<dbReference type="OrthoDB" id="284473at2759"/>
<feature type="compositionally biased region" description="Basic and acidic residues" evidence="1">
    <location>
        <begin position="591"/>
        <end position="602"/>
    </location>
</feature>
<feature type="compositionally biased region" description="Low complexity" evidence="1">
    <location>
        <begin position="349"/>
        <end position="361"/>
    </location>
</feature>
<feature type="compositionally biased region" description="Low complexity" evidence="1">
    <location>
        <begin position="238"/>
        <end position="254"/>
    </location>
</feature>
<dbReference type="InParanoid" id="A0A1V8SL13"/>
<keyword evidence="3" id="KW-1185">Reference proteome</keyword>
<evidence type="ECO:0000256" key="1">
    <source>
        <dbReference type="SAM" id="MobiDB-lite"/>
    </source>
</evidence>
<reference evidence="3" key="1">
    <citation type="submission" date="2017-03" db="EMBL/GenBank/DDBJ databases">
        <title>Genomes of endolithic fungi from Antarctica.</title>
        <authorList>
            <person name="Coleine C."/>
            <person name="Masonjones S."/>
            <person name="Stajich J.E."/>
        </authorList>
    </citation>
    <scope>NUCLEOTIDE SEQUENCE [LARGE SCALE GENOMIC DNA]</scope>
    <source>
        <strain evidence="3">CCFEE 5527</strain>
    </source>
</reference>
<organism evidence="2 3">
    <name type="scientific">Cryoendolithus antarcticus</name>
    <dbReference type="NCBI Taxonomy" id="1507870"/>
    <lineage>
        <taxon>Eukaryota</taxon>
        <taxon>Fungi</taxon>
        <taxon>Dikarya</taxon>
        <taxon>Ascomycota</taxon>
        <taxon>Pezizomycotina</taxon>
        <taxon>Dothideomycetes</taxon>
        <taxon>Dothideomycetidae</taxon>
        <taxon>Cladosporiales</taxon>
        <taxon>Cladosporiaceae</taxon>
        <taxon>Cryoendolithus</taxon>
    </lineage>
</organism>
<proteinExistence type="predicted"/>
<feature type="compositionally biased region" description="Polar residues" evidence="1">
    <location>
        <begin position="612"/>
        <end position="632"/>
    </location>
</feature>
<gene>
    <name evidence="2" type="ORF">B0A48_14772</name>
</gene>
<name>A0A1V8SL13_9PEZI</name>
<dbReference type="Proteomes" id="UP000192596">
    <property type="component" value="Unassembled WGS sequence"/>
</dbReference>
<feature type="compositionally biased region" description="Basic and acidic residues" evidence="1">
    <location>
        <begin position="544"/>
        <end position="554"/>
    </location>
</feature>